<dbReference type="Proteomes" id="UP000655589">
    <property type="component" value="Unassembled WGS sequence"/>
</dbReference>
<name>A0A8H9GSB1_9MICO</name>
<evidence type="ECO:0000313" key="1">
    <source>
        <dbReference type="EMBL" id="GGM39954.1"/>
    </source>
</evidence>
<dbReference type="EMBL" id="BMPT01000021">
    <property type="protein sequence ID" value="GGM39954.1"/>
    <property type="molecule type" value="Genomic_DNA"/>
</dbReference>
<reference evidence="1" key="1">
    <citation type="journal article" date="2014" name="Int. J. Syst. Evol. Microbiol.">
        <title>Complete genome sequence of Corynebacterium casei LMG S-19264T (=DSM 44701T), isolated from a smear-ripened cheese.</title>
        <authorList>
            <consortium name="US DOE Joint Genome Institute (JGI-PGF)"/>
            <person name="Walter F."/>
            <person name="Albersmeier A."/>
            <person name="Kalinowski J."/>
            <person name="Ruckert C."/>
        </authorList>
    </citation>
    <scope>NUCLEOTIDE SEQUENCE</scope>
    <source>
        <strain evidence="1">JCM 3051</strain>
    </source>
</reference>
<comment type="caution">
    <text evidence="1">The sequence shown here is derived from an EMBL/GenBank/DDBJ whole genome shotgun (WGS) entry which is preliminary data.</text>
</comment>
<keyword evidence="2" id="KW-1185">Reference proteome</keyword>
<dbReference type="RefSeq" id="WP_171104803.1">
    <property type="nucleotide sequence ID" value="NZ_BMPT01000021.1"/>
</dbReference>
<gene>
    <name evidence="1" type="ORF">GCM10010102_39480</name>
</gene>
<protein>
    <submittedName>
        <fullName evidence="1">Uncharacterized protein</fullName>
    </submittedName>
</protein>
<organism evidence="1 2">
    <name type="scientific">Promicromonospora citrea</name>
    <dbReference type="NCBI Taxonomy" id="43677"/>
    <lineage>
        <taxon>Bacteria</taxon>
        <taxon>Bacillati</taxon>
        <taxon>Actinomycetota</taxon>
        <taxon>Actinomycetes</taxon>
        <taxon>Micrococcales</taxon>
        <taxon>Promicromonosporaceae</taxon>
        <taxon>Promicromonospora</taxon>
    </lineage>
</organism>
<accession>A0A8H9GSB1</accession>
<evidence type="ECO:0000313" key="2">
    <source>
        <dbReference type="Proteomes" id="UP000655589"/>
    </source>
</evidence>
<dbReference type="AlphaFoldDB" id="A0A8H9GSB1"/>
<reference evidence="1" key="2">
    <citation type="submission" date="2020-09" db="EMBL/GenBank/DDBJ databases">
        <authorList>
            <person name="Sun Q."/>
            <person name="Ohkuma M."/>
        </authorList>
    </citation>
    <scope>NUCLEOTIDE SEQUENCE</scope>
    <source>
        <strain evidence="1">JCM 3051</strain>
    </source>
</reference>
<sequence>MSATSPTRLTVGVWLVVDGVLDNEVHRLIHDGHDLDASEVVRARGLRARGWELCRAHPRRGEGPVGWPPRDAAFDLELDVETLRYLVERCAWALSVSERLVAAAPHDQRGAQEEDAARTREALALLRAMAAEAG</sequence>
<proteinExistence type="predicted"/>